<sequence>MTRLDKQALMKIGGYVCLNIYPRWLQEQFAKKTSINKVPIF</sequence>
<gene>
    <name evidence="1" type="ORF">BTN49_1997</name>
</gene>
<dbReference type="AlphaFoldDB" id="A0A2A5T2C4"/>
<accession>A0A2A5T2C4</accession>
<comment type="caution">
    <text evidence="1">The sequence shown here is derived from an EMBL/GenBank/DDBJ whole genome shotgun (WGS) entry which is preliminary data.</text>
</comment>
<evidence type="ECO:0008006" key="3">
    <source>
        <dbReference type="Google" id="ProtNLM"/>
    </source>
</evidence>
<reference evidence="2" key="1">
    <citation type="submission" date="2017-04" db="EMBL/GenBank/DDBJ databases">
        <title>Genome evolution of the luminous symbionts of deep sea anglerfish.</title>
        <authorList>
            <person name="Hendry T.A."/>
        </authorList>
    </citation>
    <scope>NUCLEOTIDE SEQUENCE [LARGE SCALE GENOMIC DNA]</scope>
</reference>
<evidence type="ECO:0000313" key="2">
    <source>
        <dbReference type="Proteomes" id="UP000219020"/>
    </source>
</evidence>
<organism evidence="1 2">
    <name type="scientific">Candidatus Enterovibrio escicola</name>
    <dbReference type="NCBI Taxonomy" id="1927127"/>
    <lineage>
        <taxon>Bacteria</taxon>
        <taxon>Pseudomonadati</taxon>
        <taxon>Pseudomonadota</taxon>
        <taxon>Gammaproteobacteria</taxon>
        <taxon>Vibrionales</taxon>
        <taxon>Vibrionaceae</taxon>
        <taxon>Enterovibrio</taxon>
    </lineage>
</organism>
<dbReference type="EMBL" id="NBYY01000022">
    <property type="protein sequence ID" value="PCS22268.1"/>
    <property type="molecule type" value="Genomic_DNA"/>
</dbReference>
<dbReference type="Proteomes" id="UP000219020">
    <property type="component" value="Unassembled WGS sequence"/>
</dbReference>
<proteinExistence type="predicted"/>
<name>A0A2A5T2C4_9GAMM</name>
<protein>
    <recommendedName>
        <fullName evidence="3">Mobile element protein</fullName>
    </recommendedName>
</protein>
<evidence type="ECO:0000313" key="1">
    <source>
        <dbReference type="EMBL" id="PCS22268.1"/>
    </source>
</evidence>
<keyword evidence="2" id="KW-1185">Reference proteome</keyword>